<dbReference type="PANTHER" id="PTHR44329">
    <property type="entry name" value="SERINE/THREONINE-PROTEIN KINASE TNNI3K-RELATED"/>
    <property type="match status" value="1"/>
</dbReference>
<evidence type="ECO:0000313" key="10">
    <source>
        <dbReference type="Proteomes" id="UP001628156"/>
    </source>
</evidence>
<dbReference type="SUPFAM" id="SSF53822">
    <property type="entry name" value="Periplasmic binding protein-like I"/>
    <property type="match status" value="1"/>
</dbReference>
<evidence type="ECO:0000313" key="9">
    <source>
        <dbReference type="EMBL" id="GAB1222727.1"/>
    </source>
</evidence>
<dbReference type="PANTHER" id="PTHR44329:SF288">
    <property type="entry name" value="MITOGEN-ACTIVATED PROTEIN KINASE KINASE KINASE 20"/>
    <property type="match status" value="1"/>
</dbReference>
<evidence type="ECO:0000259" key="8">
    <source>
        <dbReference type="PROSITE" id="PS50011"/>
    </source>
</evidence>
<accession>A0ABQ0DIP9</accession>
<proteinExistence type="predicted"/>
<evidence type="ECO:0000256" key="7">
    <source>
        <dbReference type="SAM" id="Phobius"/>
    </source>
</evidence>
<dbReference type="InterPro" id="IPR051681">
    <property type="entry name" value="Ser/Thr_Kinases-Pseudokinases"/>
</dbReference>
<evidence type="ECO:0000256" key="4">
    <source>
        <dbReference type="ARBA" id="ARBA00022840"/>
    </source>
</evidence>
<dbReference type="Pfam" id="PF07714">
    <property type="entry name" value="PK_Tyr_Ser-Thr"/>
    <property type="match status" value="1"/>
</dbReference>
<keyword evidence="1" id="KW-0808">Transferase</keyword>
<evidence type="ECO:0000256" key="2">
    <source>
        <dbReference type="ARBA" id="ARBA00022741"/>
    </source>
</evidence>
<keyword evidence="2" id="KW-0547">Nucleotide-binding</keyword>
<feature type="domain" description="Protein kinase" evidence="8">
    <location>
        <begin position="332"/>
        <end position="599"/>
    </location>
</feature>
<dbReference type="PROSITE" id="PS50011">
    <property type="entry name" value="PROTEIN_KINASE_DOM"/>
    <property type="match status" value="1"/>
</dbReference>
<keyword evidence="7" id="KW-0472">Membrane</keyword>
<comment type="catalytic activity">
    <reaction evidence="6">
        <text>L-seryl-[protein] + ATP = O-phospho-L-seryl-[protein] + ADP + H(+)</text>
        <dbReference type="Rhea" id="RHEA:17989"/>
        <dbReference type="Rhea" id="RHEA-COMP:9863"/>
        <dbReference type="Rhea" id="RHEA-COMP:11604"/>
        <dbReference type="ChEBI" id="CHEBI:15378"/>
        <dbReference type="ChEBI" id="CHEBI:29999"/>
        <dbReference type="ChEBI" id="CHEBI:30616"/>
        <dbReference type="ChEBI" id="CHEBI:83421"/>
        <dbReference type="ChEBI" id="CHEBI:456216"/>
        <dbReference type="EC" id="2.7.11.1"/>
    </reaction>
</comment>
<sequence length="611" mass="70481">MILVFIFVFTVYSQPHLPVIRVYYNETKDCSFVNLWKKFAPSLTHDKFTLKFGGGDTFEHLFFIGNDTNEVVLIGIEQSRFPDYYLENQKPFVRLVGSDHISSLSVSLVPPKSYLFTNVINLLKKKDFKDTIILSQPQLPSHFDSVIVTDLSNETLNLLLSSEVDKDIPVFIFFGIYASPDTDYFVKQLQQRKYTFVIAPTVSRDHTYRLSQDYVPYQAFLFDAMLVASHGIQSQSNISLSPLSVYERLISTQYNGMSGLFSFNMNGERDKFLFSVYEIQPNSQLNRLGFIDQNGYEIINESLLPSKNLKMKRIILIVFGATFVVAICIVCVLIISMFVKKASSKIIAIKDIAFTLPPLFSNDHAKTYYGMWRLKKVCVKVLTQPHNSNQIAESIYQLKKVKNEHIIKIFGGNINPELIVMEYAERESLLDAVQRYDPYIQIKDVQHKIIGQTLQGLSFLHKKNVLHLNLTPSNVLLTEKYDVKLSDMDGSLFSHDRRQEVANWKKRKIRYCPPELLNELDLDETTDVYMWAMNIFYLTTTVHPFQEISNKGKLIHTINSGTRPISTLINDRSIEECVEMCWKNAKENRPSIDELHQYAQFTQFVSPLPNF</sequence>
<evidence type="ECO:0000256" key="3">
    <source>
        <dbReference type="ARBA" id="ARBA00022777"/>
    </source>
</evidence>
<dbReference type="SUPFAM" id="SSF56112">
    <property type="entry name" value="Protein kinase-like (PK-like)"/>
    <property type="match status" value="1"/>
</dbReference>
<evidence type="ECO:0000256" key="6">
    <source>
        <dbReference type="ARBA" id="ARBA00048679"/>
    </source>
</evidence>
<dbReference type="Gene3D" id="1.10.510.10">
    <property type="entry name" value="Transferase(Phosphotransferase) domain 1"/>
    <property type="match status" value="1"/>
</dbReference>
<keyword evidence="7" id="KW-1133">Transmembrane helix</keyword>
<protein>
    <recommendedName>
        <fullName evidence="8">Protein kinase domain-containing protein</fullName>
    </recommendedName>
</protein>
<dbReference type="EMBL" id="BAAFRS010000121">
    <property type="protein sequence ID" value="GAB1222727.1"/>
    <property type="molecule type" value="Genomic_DNA"/>
</dbReference>
<keyword evidence="3" id="KW-0418">Kinase</keyword>
<name>A0ABQ0DIP9_9EUKA</name>
<feature type="transmembrane region" description="Helical" evidence="7">
    <location>
        <begin position="314"/>
        <end position="339"/>
    </location>
</feature>
<organism evidence="9 10">
    <name type="scientific">Entamoeba nuttalli</name>
    <dbReference type="NCBI Taxonomy" id="412467"/>
    <lineage>
        <taxon>Eukaryota</taxon>
        <taxon>Amoebozoa</taxon>
        <taxon>Evosea</taxon>
        <taxon>Archamoebae</taxon>
        <taxon>Mastigamoebida</taxon>
        <taxon>Entamoebidae</taxon>
        <taxon>Entamoeba</taxon>
    </lineage>
</organism>
<reference evidence="9 10" key="1">
    <citation type="journal article" date="2019" name="PLoS Negl. Trop. Dis.">
        <title>Whole genome sequencing of Entamoeba nuttalli reveals mammalian host-related molecular signatures and a novel octapeptide-repeat surface protein.</title>
        <authorList>
            <person name="Tanaka M."/>
            <person name="Makiuchi T."/>
            <person name="Komiyama T."/>
            <person name="Shiina T."/>
            <person name="Osaki K."/>
            <person name="Tachibana H."/>
        </authorList>
    </citation>
    <scope>NUCLEOTIDE SEQUENCE [LARGE SCALE GENOMIC DNA]</scope>
    <source>
        <strain evidence="9 10">P19-061405</strain>
    </source>
</reference>
<keyword evidence="4" id="KW-0067">ATP-binding</keyword>
<dbReference type="InterPro" id="IPR001245">
    <property type="entry name" value="Ser-Thr/Tyr_kinase_cat_dom"/>
</dbReference>
<dbReference type="InterPro" id="IPR011009">
    <property type="entry name" value="Kinase-like_dom_sf"/>
</dbReference>
<dbReference type="Gene3D" id="3.30.200.20">
    <property type="entry name" value="Phosphorylase Kinase, domain 1"/>
    <property type="match status" value="1"/>
</dbReference>
<comment type="caution">
    <text evidence="9">The sequence shown here is derived from an EMBL/GenBank/DDBJ whole genome shotgun (WGS) entry which is preliminary data.</text>
</comment>
<comment type="catalytic activity">
    <reaction evidence="5">
        <text>L-threonyl-[protein] + ATP = O-phospho-L-threonyl-[protein] + ADP + H(+)</text>
        <dbReference type="Rhea" id="RHEA:46608"/>
        <dbReference type="Rhea" id="RHEA-COMP:11060"/>
        <dbReference type="Rhea" id="RHEA-COMP:11605"/>
        <dbReference type="ChEBI" id="CHEBI:15378"/>
        <dbReference type="ChEBI" id="CHEBI:30013"/>
        <dbReference type="ChEBI" id="CHEBI:30616"/>
        <dbReference type="ChEBI" id="CHEBI:61977"/>
        <dbReference type="ChEBI" id="CHEBI:456216"/>
        <dbReference type="EC" id="2.7.11.1"/>
    </reaction>
</comment>
<dbReference type="InterPro" id="IPR028082">
    <property type="entry name" value="Peripla_BP_I"/>
</dbReference>
<dbReference type="Proteomes" id="UP001628156">
    <property type="component" value="Unassembled WGS sequence"/>
</dbReference>
<keyword evidence="7" id="KW-0812">Transmembrane</keyword>
<dbReference type="InterPro" id="IPR000719">
    <property type="entry name" value="Prot_kinase_dom"/>
</dbReference>
<gene>
    <name evidence="9" type="ORF">ENUP19_0121G0081</name>
</gene>
<evidence type="ECO:0000256" key="1">
    <source>
        <dbReference type="ARBA" id="ARBA00022679"/>
    </source>
</evidence>
<keyword evidence="10" id="KW-1185">Reference proteome</keyword>
<evidence type="ECO:0000256" key="5">
    <source>
        <dbReference type="ARBA" id="ARBA00047899"/>
    </source>
</evidence>